<sequence length="70" mass="7700">MVVRIQLIQIRFLMMNMRMTTLTTVDDGFILGALFVWNLNAAARAVLPLASQCCSQCFVCRDDGGVMAGT</sequence>
<reference evidence="1 2" key="1">
    <citation type="submission" date="2024-01" db="EMBL/GenBank/DDBJ databases">
        <title>The genomes of 5 underutilized Papilionoideae crops provide insights into root nodulation and disease resistanc.</title>
        <authorList>
            <person name="Yuan L."/>
        </authorList>
    </citation>
    <scope>NUCLEOTIDE SEQUENCE [LARGE SCALE GENOMIC DNA]</scope>
    <source>
        <strain evidence="1">ZHUSHIDOU_FW_LH</strain>
        <tissue evidence="1">Leaf</tissue>
    </source>
</reference>
<evidence type="ECO:0000313" key="1">
    <source>
        <dbReference type="EMBL" id="KAK7283600.1"/>
    </source>
</evidence>
<name>A0AAN9IP03_CROPI</name>
<dbReference type="EMBL" id="JAYWIO010000002">
    <property type="protein sequence ID" value="KAK7283600.1"/>
    <property type="molecule type" value="Genomic_DNA"/>
</dbReference>
<dbReference type="Proteomes" id="UP001372338">
    <property type="component" value="Unassembled WGS sequence"/>
</dbReference>
<keyword evidence="2" id="KW-1185">Reference proteome</keyword>
<gene>
    <name evidence="1" type="ORF">RIF29_13224</name>
</gene>
<comment type="caution">
    <text evidence="1">The sequence shown here is derived from an EMBL/GenBank/DDBJ whole genome shotgun (WGS) entry which is preliminary data.</text>
</comment>
<organism evidence="1 2">
    <name type="scientific">Crotalaria pallida</name>
    <name type="common">Smooth rattlebox</name>
    <name type="synonym">Crotalaria striata</name>
    <dbReference type="NCBI Taxonomy" id="3830"/>
    <lineage>
        <taxon>Eukaryota</taxon>
        <taxon>Viridiplantae</taxon>
        <taxon>Streptophyta</taxon>
        <taxon>Embryophyta</taxon>
        <taxon>Tracheophyta</taxon>
        <taxon>Spermatophyta</taxon>
        <taxon>Magnoliopsida</taxon>
        <taxon>eudicotyledons</taxon>
        <taxon>Gunneridae</taxon>
        <taxon>Pentapetalae</taxon>
        <taxon>rosids</taxon>
        <taxon>fabids</taxon>
        <taxon>Fabales</taxon>
        <taxon>Fabaceae</taxon>
        <taxon>Papilionoideae</taxon>
        <taxon>50 kb inversion clade</taxon>
        <taxon>genistoids sensu lato</taxon>
        <taxon>core genistoids</taxon>
        <taxon>Crotalarieae</taxon>
        <taxon>Crotalaria</taxon>
    </lineage>
</organism>
<dbReference type="AlphaFoldDB" id="A0AAN9IP03"/>
<accession>A0AAN9IP03</accession>
<evidence type="ECO:0000313" key="2">
    <source>
        <dbReference type="Proteomes" id="UP001372338"/>
    </source>
</evidence>
<proteinExistence type="predicted"/>
<protein>
    <submittedName>
        <fullName evidence="1">Uncharacterized protein</fullName>
    </submittedName>
</protein>